<dbReference type="GO" id="GO:0009318">
    <property type="term" value="C:exodeoxyribonuclease VII complex"/>
    <property type="evidence" value="ECO:0007669"/>
    <property type="project" value="InterPro"/>
</dbReference>
<feature type="domain" description="Exonuclease VII large subunit C-terminal" evidence="1">
    <location>
        <begin position="2"/>
        <end position="192"/>
    </location>
</feature>
<gene>
    <name evidence="2" type="ORF">S01H1_07929</name>
</gene>
<evidence type="ECO:0000259" key="1">
    <source>
        <dbReference type="Pfam" id="PF02601"/>
    </source>
</evidence>
<dbReference type="InterPro" id="IPR020579">
    <property type="entry name" value="Exonuc_VII_lsu_C"/>
</dbReference>
<dbReference type="GO" id="GO:0008855">
    <property type="term" value="F:exodeoxyribonuclease VII activity"/>
    <property type="evidence" value="ECO:0007669"/>
    <property type="project" value="InterPro"/>
</dbReference>
<reference evidence="2" key="1">
    <citation type="journal article" date="2014" name="Front. Microbiol.">
        <title>High frequency of phylogenetically diverse reductive dehalogenase-homologous genes in deep subseafloor sedimentary metagenomes.</title>
        <authorList>
            <person name="Kawai M."/>
            <person name="Futagami T."/>
            <person name="Toyoda A."/>
            <person name="Takaki Y."/>
            <person name="Nishi S."/>
            <person name="Hori S."/>
            <person name="Arai W."/>
            <person name="Tsubouchi T."/>
            <person name="Morono Y."/>
            <person name="Uchiyama I."/>
            <person name="Ito T."/>
            <person name="Fujiyama A."/>
            <person name="Inagaki F."/>
            <person name="Takami H."/>
        </authorList>
    </citation>
    <scope>NUCLEOTIDE SEQUENCE</scope>
    <source>
        <strain evidence="2">Expedition CK06-06</strain>
    </source>
</reference>
<feature type="non-terminal residue" evidence="2">
    <location>
        <position position="1"/>
    </location>
</feature>
<evidence type="ECO:0000313" key="2">
    <source>
        <dbReference type="EMBL" id="GAF72546.1"/>
    </source>
</evidence>
<comment type="caution">
    <text evidence="2">The sequence shown here is derived from an EMBL/GenBank/DDBJ whole genome shotgun (WGS) entry which is preliminary data.</text>
</comment>
<dbReference type="InterPro" id="IPR003753">
    <property type="entry name" value="Exonuc_VII_L"/>
</dbReference>
<dbReference type="AlphaFoldDB" id="X0SBM2"/>
<sequence length="254" mass="27627">AGAVFHDICNIVGRRWPLTEIVLAPTLVQGDEAAPAIVEALSALNSESDIDVIIVARGGGSVEELWPFNEEVVARAIYASRIPIVSAVGHETDYTIADYVADLRAPTPSAAAELVVPDRSEVSRQIRGSMVTMEGWMAGQVARHRAGADQLLLRLRRSVPNVAQERQRLALLLGSAQSAMAQSLNGQRERLKAYALQLRSLEPRGTLARGYALVQRRADGQVVRSVSQVKGRERLDVHVADGRFPAEVSKQYGF</sequence>
<dbReference type="EMBL" id="BARS01004070">
    <property type="protein sequence ID" value="GAF72546.1"/>
    <property type="molecule type" value="Genomic_DNA"/>
</dbReference>
<dbReference type="GO" id="GO:0006308">
    <property type="term" value="P:DNA catabolic process"/>
    <property type="evidence" value="ECO:0007669"/>
    <property type="project" value="InterPro"/>
</dbReference>
<accession>X0SBM2</accession>
<proteinExistence type="predicted"/>
<protein>
    <recommendedName>
        <fullName evidence="1">Exonuclease VII large subunit C-terminal domain-containing protein</fullName>
    </recommendedName>
</protein>
<dbReference type="NCBIfam" id="TIGR00237">
    <property type="entry name" value="xseA"/>
    <property type="match status" value="1"/>
</dbReference>
<name>X0SBM2_9ZZZZ</name>
<organism evidence="2">
    <name type="scientific">marine sediment metagenome</name>
    <dbReference type="NCBI Taxonomy" id="412755"/>
    <lineage>
        <taxon>unclassified sequences</taxon>
        <taxon>metagenomes</taxon>
        <taxon>ecological metagenomes</taxon>
    </lineage>
</organism>
<dbReference type="PANTHER" id="PTHR30008">
    <property type="entry name" value="EXODEOXYRIBONUCLEASE 7 LARGE SUBUNIT"/>
    <property type="match status" value="1"/>
</dbReference>
<dbReference type="PANTHER" id="PTHR30008:SF0">
    <property type="entry name" value="EXODEOXYRIBONUCLEASE 7 LARGE SUBUNIT"/>
    <property type="match status" value="1"/>
</dbReference>
<dbReference type="Pfam" id="PF02601">
    <property type="entry name" value="Exonuc_VII_L"/>
    <property type="match status" value="1"/>
</dbReference>